<accession>A0ABQ3YFB6</accession>
<organism evidence="1 2">
    <name type="scientific">Paractinoplanes deccanensis</name>
    <dbReference type="NCBI Taxonomy" id="113561"/>
    <lineage>
        <taxon>Bacteria</taxon>
        <taxon>Bacillati</taxon>
        <taxon>Actinomycetota</taxon>
        <taxon>Actinomycetes</taxon>
        <taxon>Micromonosporales</taxon>
        <taxon>Micromonosporaceae</taxon>
        <taxon>Paractinoplanes</taxon>
    </lineage>
</organism>
<name>A0ABQ3YFB6_9ACTN</name>
<proteinExistence type="predicted"/>
<comment type="caution">
    <text evidence="1">The sequence shown here is derived from an EMBL/GenBank/DDBJ whole genome shotgun (WGS) entry which is preliminary data.</text>
</comment>
<dbReference type="Proteomes" id="UP000609879">
    <property type="component" value="Unassembled WGS sequence"/>
</dbReference>
<gene>
    <name evidence="1" type="ORF">Ade02nite_73380</name>
</gene>
<evidence type="ECO:0000313" key="2">
    <source>
        <dbReference type="Proteomes" id="UP000609879"/>
    </source>
</evidence>
<protein>
    <submittedName>
        <fullName evidence="1">Uncharacterized protein</fullName>
    </submittedName>
</protein>
<dbReference type="EMBL" id="BOMI01000148">
    <property type="protein sequence ID" value="GID78697.1"/>
    <property type="molecule type" value="Genomic_DNA"/>
</dbReference>
<evidence type="ECO:0000313" key="1">
    <source>
        <dbReference type="EMBL" id="GID78697.1"/>
    </source>
</evidence>
<keyword evidence="2" id="KW-1185">Reference proteome</keyword>
<sequence>MPVHTSSPPGIVRELHFLTMESSNLEPEPAEAAPDAAEPSAPAALILLEPADDAGACSVDGWCD</sequence>
<reference evidence="1 2" key="1">
    <citation type="submission" date="2021-01" db="EMBL/GenBank/DDBJ databases">
        <title>Whole genome shotgun sequence of Actinoplanes deccanensis NBRC 13994.</title>
        <authorList>
            <person name="Komaki H."/>
            <person name="Tamura T."/>
        </authorList>
    </citation>
    <scope>NUCLEOTIDE SEQUENCE [LARGE SCALE GENOMIC DNA]</scope>
    <source>
        <strain evidence="1 2">NBRC 13994</strain>
    </source>
</reference>